<evidence type="ECO:0000256" key="1">
    <source>
        <dbReference type="PROSITE-ProRule" id="PRU00409"/>
    </source>
</evidence>
<evidence type="ECO:0000259" key="3">
    <source>
        <dbReference type="PROSITE" id="PS50975"/>
    </source>
</evidence>
<dbReference type="InterPro" id="IPR011761">
    <property type="entry name" value="ATP-grasp"/>
</dbReference>
<sequence length="346" mass="40282">MPRKKRYYPQFILKWIKFEFWPSWFFYAPMFLYGFVLALKSRSFSYFTTTNPGMAFGGAYGTDKTKLLNSLSPQYHTKDFFTEKDTSADEIIHLMQEKDIAFPIVAKPNIGERGRGVEKIDDELALKNYLKIITEDLIIQEFVDYPIELGIFYHRFPNSTQDGISSVVMKEFLSITGNGRDPFGKLVSKNFRAKSRLKYLKAKYSNKWNLIIPEGITFKIEPIGNHCRGTTFLDGTHLINDQLVKVFREISKPLDGFYYGRFDIKVNSIRDLYEGENIKVLEINGTNSEPAHIYDPDYSLFKAYREIIKHMNLIYKISRANRALGIKPMPFSILIKGLFHHFFGKK</sequence>
<evidence type="ECO:0000256" key="2">
    <source>
        <dbReference type="SAM" id="Phobius"/>
    </source>
</evidence>
<organism evidence="4 5">
    <name type="scientific">Ancylomarina subtilis</name>
    <dbReference type="NCBI Taxonomy" id="1639035"/>
    <lineage>
        <taxon>Bacteria</taxon>
        <taxon>Pseudomonadati</taxon>
        <taxon>Bacteroidota</taxon>
        <taxon>Bacteroidia</taxon>
        <taxon>Marinilabiliales</taxon>
        <taxon>Marinifilaceae</taxon>
        <taxon>Ancylomarina</taxon>
    </lineage>
</organism>
<keyword evidence="2" id="KW-1133">Transmembrane helix</keyword>
<dbReference type="SUPFAM" id="SSF56059">
    <property type="entry name" value="Glutathione synthetase ATP-binding domain-like"/>
    <property type="match status" value="1"/>
</dbReference>
<keyword evidence="2" id="KW-0812">Transmembrane</keyword>
<dbReference type="OrthoDB" id="9775266at2"/>
<keyword evidence="1" id="KW-0067">ATP-binding</keyword>
<evidence type="ECO:0000313" key="4">
    <source>
        <dbReference type="EMBL" id="RZT95681.1"/>
    </source>
</evidence>
<keyword evidence="2" id="KW-0472">Membrane</keyword>
<feature type="domain" description="ATP-grasp" evidence="3">
    <location>
        <begin position="65"/>
        <end position="309"/>
    </location>
</feature>
<dbReference type="Proteomes" id="UP000293562">
    <property type="component" value="Unassembled WGS sequence"/>
</dbReference>
<dbReference type="RefSeq" id="WP_130305624.1">
    <property type="nucleotide sequence ID" value="NZ_SHKN01000001.1"/>
</dbReference>
<reference evidence="4 5" key="1">
    <citation type="submission" date="2019-02" db="EMBL/GenBank/DDBJ databases">
        <title>Genomic Encyclopedia of Type Strains, Phase IV (KMG-IV): sequencing the most valuable type-strain genomes for metagenomic binning, comparative biology and taxonomic classification.</title>
        <authorList>
            <person name="Goeker M."/>
        </authorList>
    </citation>
    <scope>NUCLEOTIDE SEQUENCE [LARGE SCALE GENOMIC DNA]</scope>
    <source>
        <strain evidence="4 5">DSM 28825</strain>
    </source>
</reference>
<keyword evidence="1" id="KW-0547">Nucleotide-binding</keyword>
<keyword evidence="5" id="KW-1185">Reference proteome</keyword>
<dbReference type="EMBL" id="SHKN01000001">
    <property type="protein sequence ID" value="RZT95681.1"/>
    <property type="molecule type" value="Genomic_DNA"/>
</dbReference>
<gene>
    <name evidence="4" type="ORF">EV201_0305</name>
</gene>
<proteinExistence type="predicted"/>
<evidence type="ECO:0000313" key="5">
    <source>
        <dbReference type="Proteomes" id="UP000293562"/>
    </source>
</evidence>
<name>A0A4Q7VHV0_9BACT</name>
<accession>A0A4Q7VHV0</accession>
<protein>
    <recommendedName>
        <fullName evidence="3">ATP-grasp domain-containing protein</fullName>
    </recommendedName>
</protein>
<dbReference type="GO" id="GO:0046872">
    <property type="term" value="F:metal ion binding"/>
    <property type="evidence" value="ECO:0007669"/>
    <property type="project" value="InterPro"/>
</dbReference>
<feature type="transmembrane region" description="Helical" evidence="2">
    <location>
        <begin position="20"/>
        <end position="39"/>
    </location>
</feature>
<dbReference type="AlphaFoldDB" id="A0A4Q7VHV0"/>
<dbReference type="Gene3D" id="3.30.1490.20">
    <property type="entry name" value="ATP-grasp fold, A domain"/>
    <property type="match status" value="1"/>
</dbReference>
<dbReference type="GO" id="GO:0005524">
    <property type="term" value="F:ATP binding"/>
    <property type="evidence" value="ECO:0007669"/>
    <property type="project" value="UniProtKB-UniRule"/>
</dbReference>
<comment type="caution">
    <text evidence="4">The sequence shown here is derived from an EMBL/GenBank/DDBJ whole genome shotgun (WGS) entry which is preliminary data.</text>
</comment>
<dbReference type="InterPro" id="IPR013815">
    <property type="entry name" value="ATP_grasp_subdomain_1"/>
</dbReference>
<dbReference type="PROSITE" id="PS50975">
    <property type="entry name" value="ATP_GRASP"/>
    <property type="match status" value="1"/>
</dbReference>